<dbReference type="Gene3D" id="1.25.40.10">
    <property type="entry name" value="Tetratricopeptide repeat domain"/>
    <property type="match status" value="1"/>
</dbReference>
<dbReference type="SUPFAM" id="SSF48452">
    <property type="entry name" value="TPR-like"/>
    <property type="match status" value="1"/>
</dbReference>
<evidence type="ECO:0000256" key="1">
    <source>
        <dbReference type="SAM" id="Coils"/>
    </source>
</evidence>
<dbReference type="AlphaFoldDB" id="A0A1I0LB75"/>
<proteinExistence type="predicted"/>
<dbReference type="InterPro" id="IPR027417">
    <property type="entry name" value="P-loop_NTPase"/>
</dbReference>
<name>A0A1I0LB75_9BACT</name>
<keyword evidence="3" id="KW-1185">Reference proteome</keyword>
<protein>
    <submittedName>
        <fullName evidence="2">Uncharacterized protein</fullName>
    </submittedName>
</protein>
<dbReference type="EMBL" id="FOIJ01000024">
    <property type="protein sequence ID" value="SEU37416.1"/>
    <property type="molecule type" value="Genomic_DNA"/>
</dbReference>
<evidence type="ECO:0000313" key="3">
    <source>
        <dbReference type="Proteomes" id="UP000199181"/>
    </source>
</evidence>
<gene>
    <name evidence="2" type="ORF">SAMN05443639_1242</name>
</gene>
<evidence type="ECO:0000313" key="2">
    <source>
        <dbReference type="EMBL" id="SEU37416.1"/>
    </source>
</evidence>
<sequence>MLTLGRVWFMERGGIGKTTLVLEFLNEILESPPWNTKWKPSVIAFYSAKQTRWGPSGLEFIKGISPAVGDAVRQLVLALEDRLDKKWYDAELLALVDRAATLFSEAGVKRDDILLVIDNTETLARSPGEEEELTRVFSRIAGRLCRLLMTSRRRERVEAYPIQVLPMDEETGYSLLRELGHVYRAQPLLAAGDARLRKVSRQLSGRPILLDVFVRHASRAGRSIDDALQLVLRDAREDLGEFLFQDAWQRIGPEQREVFLVLGRLGGTVDGQVVGWICSDIGVPHSIWQDAFEQTRFGSLVDYGARYDVQLEVGMNEFLARKYQSLPSLDQQRIERITQAVSRRYRQLLAASEASVTDRVVQAFRSSAAKAAKLAASAGSVEDAVLWYEEAVRVDAANAALWDRYAWYLMMKARDLSRARECASEACRLDPEDPDAHFTAGMIAARLRDVAEADRLLSRAEQRGKSKHLCLVQHARARIEAAVEENDKKNQSYLMEAEQLLEQALQAPSETKRREELVSECDKLMRRVRVLRRKRGIARKPHVVVVRKGSHVKKESE</sequence>
<dbReference type="SUPFAM" id="SSF52540">
    <property type="entry name" value="P-loop containing nucleoside triphosphate hydrolases"/>
    <property type="match status" value="1"/>
</dbReference>
<reference evidence="3" key="1">
    <citation type="submission" date="2016-10" db="EMBL/GenBank/DDBJ databases">
        <authorList>
            <person name="Varghese N."/>
            <person name="Submissions S."/>
        </authorList>
    </citation>
    <scope>NUCLEOTIDE SEQUENCE [LARGE SCALE GENOMIC DNA]</scope>
    <source>
        <strain evidence="3">DSM 16858</strain>
    </source>
</reference>
<feature type="coiled-coil region" evidence="1">
    <location>
        <begin position="472"/>
        <end position="534"/>
    </location>
</feature>
<dbReference type="InterPro" id="IPR011990">
    <property type="entry name" value="TPR-like_helical_dom_sf"/>
</dbReference>
<dbReference type="Gene3D" id="3.40.50.300">
    <property type="entry name" value="P-loop containing nucleotide triphosphate hydrolases"/>
    <property type="match status" value="1"/>
</dbReference>
<dbReference type="Proteomes" id="UP000199181">
    <property type="component" value="Unassembled WGS sequence"/>
</dbReference>
<accession>A0A1I0LB75</accession>
<organism evidence="2 3">
    <name type="scientific">Stigmatella erecta</name>
    <dbReference type="NCBI Taxonomy" id="83460"/>
    <lineage>
        <taxon>Bacteria</taxon>
        <taxon>Pseudomonadati</taxon>
        <taxon>Myxococcota</taxon>
        <taxon>Myxococcia</taxon>
        <taxon>Myxococcales</taxon>
        <taxon>Cystobacterineae</taxon>
        <taxon>Archangiaceae</taxon>
        <taxon>Stigmatella</taxon>
    </lineage>
</organism>
<keyword evidence="1" id="KW-0175">Coiled coil</keyword>